<keyword evidence="2" id="KW-1185">Reference proteome</keyword>
<dbReference type="EMBL" id="JAUEPS010000103">
    <property type="protein sequence ID" value="KAK0437936.1"/>
    <property type="molecule type" value="Genomic_DNA"/>
</dbReference>
<sequence>MEAKIERLLRFELFIPFWLHLERSRFYVDIADGDLGLTVAVQSNDDLQRMTCSSEMKLPPAIWLKLMRIAKDDGAFAPIDVDSLDSFPMDLCSRVVPRIMSTFKDTESCLYFENAASAYFNDELAANLLNILSAFDVLTDKTSFPSTFKLTLAFIRYLLH</sequence>
<proteinExistence type="predicted"/>
<dbReference type="RefSeq" id="XP_060322757.1">
    <property type="nucleotide sequence ID" value="XM_060474830.1"/>
</dbReference>
<reference evidence="1" key="1">
    <citation type="submission" date="2023-06" db="EMBL/GenBank/DDBJ databases">
        <authorList>
            <consortium name="Lawrence Berkeley National Laboratory"/>
            <person name="Ahrendt S."/>
            <person name="Sahu N."/>
            <person name="Indic B."/>
            <person name="Wong-Bajracharya J."/>
            <person name="Merenyi Z."/>
            <person name="Ke H.-M."/>
            <person name="Monk M."/>
            <person name="Kocsube S."/>
            <person name="Drula E."/>
            <person name="Lipzen A."/>
            <person name="Balint B."/>
            <person name="Henrissat B."/>
            <person name="Andreopoulos B."/>
            <person name="Martin F.M."/>
            <person name="Harder C.B."/>
            <person name="Rigling D."/>
            <person name="Ford K.L."/>
            <person name="Foster G.D."/>
            <person name="Pangilinan J."/>
            <person name="Papanicolaou A."/>
            <person name="Barry K."/>
            <person name="LaButti K."/>
            <person name="Viragh M."/>
            <person name="Koriabine M."/>
            <person name="Yan M."/>
            <person name="Riley R."/>
            <person name="Champramary S."/>
            <person name="Plett K.L."/>
            <person name="Tsai I.J."/>
            <person name="Slot J."/>
            <person name="Sipos G."/>
            <person name="Plett J."/>
            <person name="Nagy L.G."/>
            <person name="Grigoriev I.V."/>
        </authorList>
    </citation>
    <scope>NUCLEOTIDE SEQUENCE</scope>
    <source>
        <strain evidence="1">CCBAS 213</strain>
    </source>
</reference>
<dbReference type="GeneID" id="85358378"/>
<feature type="non-terminal residue" evidence="1">
    <location>
        <position position="160"/>
    </location>
</feature>
<gene>
    <name evidence="1" type="ORF">EV420DRAFT_1587037</name>
</gene>
<dbReference type="Proteomes" id="UP001175211">
    <property type="component" value="Unassembled WGS sequence"/>
</dbReference>
<protein>
    <submittedName>
        <fullName evidence="1">Uncharacterized protein</fullName>
    </submittedName>
</protein>
<evidence type="ECO:0000313" key="2">
    <source>
        <dbReference type="Proteomes" id="UP001175211"/>
    </source>
</evidence>
<dbReference type="AlphaFoldDB" id="A0AA39J9Y8"/>
<evidence type="ECO:0000313" key="1">
    <source>
        <dbReference type="EMBL" id="KAK0437936.1"/>
    </source>
</evidence>
<name>A0AA39J9Y8_ARMTA</name>
<accession>A0AA39J9Y8</accession>
<organism evidence="1 2">
    <name type="scientific">Armillaria tabescens</name>
    <name type="common">Ringless honey mushroom</name>
    <name type="synonym">Agaricus tabescens</name>
    <dbReference type="NCBI Taxonomy" id="1929756"/>
    <lineage>
        <taxon>Eukaryota</taxon>
        <taxon>Fungi</taxon>
        <taxon>Dikarya</taxon>
        <taxon>Basidiomycota</taxon>
        <taxon>Agaricomycotina</taxon>
        <taxon>Agaricomycetes</taxon>
        <taxon>Agaricomycetidae</taxon>
        <taxon>Agaricales</taxon>
        <taxon>Marasmiineae</taxon>
        <taxon>Physalacriaceae</taxon>
        <taxon>Desarmillaria</taxon>
    </lineage>
</organism>
<comment type="caution">
    <text evidence="1">The sequence shown here is derived from an EMBL/GenBank/DDBJ whole genome shotgun (WGS) entry which is preliminary data.</text>
</comment>